<reference evidence="2 3" key="1">
    <citation type="submission" date="2023-09" db="EMBL/GenBank/DDBJ databases">
        <authorList>
            <person name="Rey-Velasco X."/>
        </authorList>
    </citation>
    <scope>NUCLEOTIDE SEQUENCE [LARGE SCALE GENOMIC DNA]</scope>
    <source>
        <strain evidence="2 3">W242</strain>
    </source>
</reference>
<dbReference type="RefSeq" id="WP_311333288.1">
    <property type="nucleotide sequence ID" value="NZ_JAVRHZ010000006.1"/>
</dbReference>
<proteinExistence type="predicted"/>
<dbReference type="Gene3D" id="2.70.70.10">
    <property type="entry name" value="Glucose Permease (Domain IIA)"/>
    <property type="match status" value="1"/>
</dbReference>
<dbReference type="CDD" id="cd12797">
    <property type="entry name" value="M23_peptidase"/>
    <property type="match status" value="1"/>
</dbReference>
<gene>
    <name evidence="2" type="ORF">RM538_09995</name>
</gene>
<evidence type="ECO:0000313" key="2">
    <source>
        <dbReference type="EMBL" id="MDT0556336.1"/>
    </source>
</evidence>
<dbReference type="InterPro" id="IPR016047">
    <property type="entry name" value="M23ase_b-sheet_dom"/>
</dbReference>
<feature type="domain" description="M23ase beta-sheet core" evidence="1">
    <location>
        <begin position="88"/>
        <end position="185"/>
    </location>
</feature>
<evidence type="ECO:0000313" key="3">
    <source>
        <dbReference type="Proteomes" id="UP001254488"/>
    </source>
</evidence>
<organism evidence="2 3">
    <name type="scientific">Patiriisocius hiemis</name>
    <dbReference type="NCBI Taxonomy" id="3075604"/>
    <lineage>
        <taxon>Bacteria</taxon>
        <taxon>Pseudomonadati</taxon>
        <taxon>Bacteroidota</taxon>
        <taxon>Flavobacteriia</taxon>
        <taxon>Flavobacteriales</taxon>
        <taxon>Flavobacteriaceae</taxon>
        <taxon>Patiriisocius</taxon>
    </lineage>
</organism>
<dbReference type="EMBL" id="JAVRHZ010000006">
    <property type="protein sequence ID" value="MDT0556336.1"/>
    <property type="molecule type" value="Genomic_DNA"/>
</dbReference>
<protein>
    <submittedName>
        <fullName evidence="2">Peptidoglycan DD-metalloendopeptidase family protein</fullName>
    </submittedName>
</protein>
<comment type="caution">
    <text evidence="2">The sequence shown here is derived from an EMBL/GenBank/DDBJ whole genome shotgun (WGS) entry which is preliminary data.</text>
</comment>
<dbReference type="PANTHER" id="PTHR21666:SF270">
    <property type="entry name" value="MUREIN HYDROLASE ACTIVATOR ENVC"/>
    <property type="match status" value="1"/>
</dbReference>
<keyword evidence="3" id="KW-1185">Reference proteome</keyword>
<dbReference type="Pfam" id="PF01551">
    <property type="entry name" value="Peptidase_M23"/>
    <property type="match status" value="1"/>
</dbReference>
<dbReference type="Proteomes" id="UP001254488">
    <property type="component" value="Unassembled WGS sequence"/>
</dbReference>
<name>A0ABU2YDS5_9FLAO</name>
<dbReference type="InterPro" id="IPR050570">
    <property type="entry name" value="Cell_wall_metabolism_enzyme"/>
</dbReference>
<dbReference type="PANTHER" id="PTHR21666">
    <property type="entry name" value="PEPTIDASE-RELATED"/>
    <property type="match status" value="1"/>
</dbReference>
<dbReference type="SUPFAM" id="SSF51261">
    <property type="entry name" value="Duplicated hybrid motif"/>
    <property type="match status" value="1"/>
</dbReference>
<accession>A0ABU2YDS5</accession>
<sequence length="222" mass="25726">MFPKTSLHTLFPTVNFTEITAIDMSVNSDFFREDPLHENLDLAREKITKFQNKYPMSLLANGYLEERAFYNTPNFERTLHGVKEYRNIHLGTDFWLPESTAVHVPFDGTIVIAHDNNYHKDYGPLLVLKHETETAPFYTLYGHLSKESLVISPKGKNVKQGELLAYLGSEEENGHWVSHLHFQFITDLLNETENYNGVAFPSEIEKWKKLCPNPSVLFEEEF</sequence>
<dbReference type="InterPro" id="IPR011055">
    <property type="entry name" value="Dup_hybrid_motif"/>
</dbReference>
<evidence type="ECO:0000259" key="1">
    <source>
        <dbReference type="Pfam" id="PF01551"/>
    </source>
</evidence>